<dbReference type="KEGG" id="mbe:MBM_00402"/>
<reference evidence="3 4" key="1">
    <citation type="journal article" date="2012" name="BMC Genomics">
        <title>Sequencing the genome of Marssonina brunnea reveals fungus-poplar co-evolution.</title>
        <authorList>
            <person name="Zhu S."/>
            <person name="Cao Y.-Z."/>
            <person name="Jiang C."/>
            <person name="Tan B.-Y."/>
            <person name="Wang Z."/>
            <person name="Feng S."/>
            <person name="Zhang L."/>
            <person name="Su X.-H."/>
            <person name="Brejova B."/>
            <person name="Vinar T."/>
            <person name="Xu M."/>
            <person name="Wang M.-X."/>
            <person name="Zhang S.-G."/>
            <person name="Huang M.-R."/>
            <person name="Wu R."/>
            <person name="Zhou Y."/>
        </authorList>
    </citation>
    <scope>NUCLEOTIDE SEQUENCE [LARGE SCALE GENOMIC DNA]</scope>
    <source>
        <strain evidence="3 4">MB_m1</strain>
    </source>
</reference>
<keyword evidence="2" id="KW-0472">Membrane</keyword>
<accession>K1Y830</accession>
<feature type="region of interest" description="Disordered" evidence="1">
    <location>
        <begin position="150"/>
        <end position="178"/>
    </location>
</feature>
<name>K1Y830_MARBU</name>
<dbReference type="OrthoDB" id="10448792at2759"/>
<protein>
    <submittedName>
        <fullName evidence="3">Uncharacterized protein</fullName>
    </submittedName>
</protein>
<proteinExistence type="predicted"/>
<organism evidence="3 4">
    <name type="scientific">Marssonina brunnea f. sp. multigermtubi (strain MB_m1)</name>
    <name type="common">Marssonina leaf spot fungus</name>
    <dbReference type="NCBI Taxonomy" id="1072389"/>
    <lineage>
        <taxon>Eukaryota</taxon>
        <taxon>Fungi</taxon>
        <taxon>Dikarya</taxon>
        <taxon>Ascomycota</taxon>
        <taxon>Pezizomycotina</taxon>
        <taxon>Leotiomycetes</taxon>
        <taxon>Helotiales</taxon>
        <taxon>Drepanopezizaceae</taxon>
        <taxon>Drepanopeziza</taxon>
    </lineage>
</organism>
<keyword evidence="2" id="KW-1133">Transmembrane helix</keyword>
<dbReference type="AlphaFoldDB" id="K1Y830"/>
<gene>
    <name evidence="3" type="ORF">MBM_00402</name>
</gene>
<feature type="transmembrane region" description="Helical" evidence="2">
    <location>
        <begin position="85"/>
        <end position="108"/>
    </location>
</feature>
<feature type="transmembrane region" description="Helical" evidence="2">
    <location>
        <begin position="35"/>
        <end position="57"/>
    </location>
</feature>
<keyword evidence="4" id="KW-1185">Reference proteome</keyword>
<dbReference type="InParanoid" id="K1Y830"/>
<evidence type="ECO:0000313" key="3">
    <source>
        <dbReference type="EMBL" id="EKD21289.1"/>
    </source>
</evidence>
<feature type="compositionally biased region" description="Polar residues" evidence="1">
    <location>
        <begin position="166"/>
        <end position="178"/>
    </location>
</feature>
<evidence type="ECO:0000256" key="2">
    <source>
        <dbReference type="SAM" id="Phobius"/>
    </source>
</evidence>
<evidence type="ECO:0000313" key="4">
    <source>
        <dbReference type="Proteomes" id="UP000006753"/>
    </source>
</evidence>
<dbReference type="EMBL" id="JH921428">
    <property type="protein sequence ID" value="EKD21289.1"/>
    <property type="molecule type" value="Genomic_DNA"/>
</dbReference>
<evidence type="ECO:0000256" key="1">
    <source>
        <dbReference type="SAM" id="MobiDB-lite"/>
    </source>
</evidence>
<dbReference type="Proteomes" id="UP000006753">
    <property type="component" value="Unassembled WGS sequence"/>
</dbReference>
<sequence>MVSHEFDFLYLVVMEFCHSTCLNQRPKEISYTQHIIMRSTFVLILAASSFASALLHVPLRQAMGGGLDLLPGVGTGLASVPGATVLVYGATSSLTSVLSPLGGLLPVAHSASKSRRQLDSLGGLLGPLTIILGGLTGTVSGTGSGNLLPGASIPPASGTPAATEPVKSTNPIDMASQL</sequence>
<dbReference type="HOGENOM" id="CLU_1510929_0_0_1"/>
<keyword evidence="2" id="KW-0812">Transmembrane</keyword>